<keyword evidence="10" id="KW-1185">Reference proteome</keyword>
<feature type="transmembrane region" description="Helical" evidence="7">
    <location>
        <begin position="137"/>
        <end position="158"/>
    </location>
</feature>
<feature type="region of interest" description="Disordered" evidence="6">
    <location>
        <begin position="305"/>
        <end position="343"/>
    </location>
</feature>
<feature type="transmembrane region" description="Helical" evidence="7">
    <location>
        <begin position="187"/>
        <end position="209"/>
    </location>
</feature>
<dbReference type="PANTHER" id="PTHR33048:SF47">
    <property type="entry name" value="INTEGRAL MEMBRANE PROTEIN-RELATED"/>
    <property type="match status" value="1"/>
</dbReference>
<feature type="region of interest" description="Disordered" evidence="6">
    <location>
        <begin position="464"/>
        <end position="510"/>
    </location>
</feature>
<feature type="transmembrane region" description="Helical" evidence="7">
    <location>
        <begin position="221"/>
        <end position="243"/>
    </location>
</feature>
<feature type="compositionally biased region" description="Low complexity" evidence="6">
    <location>
        <begin position="418"/>
        <end position="443"/>
    </location>
</feature>
<keyword evidence="4 7" id="KW-0472">Membrane</keyword>
<dbReference type="Pfam" id="PF20684">
    <property type="entry name" value="Fung_rhodopsin"/>
    <property type="match status" value="1"/>
</dbReference>
<protein>
    <recommendedName>
        <fullName evidence="8">Rhodopsin domain-containing protein</fullName>
    </recommendedName>
</protein>
<feature type="transmembrane region" description="Helical" evidence="7">
    <location>
        <begin position="15"/>
        <end position="36"/>
    </location>
</feature>
<evidence type="ECO:0000256" key="1">
    <source>
        <dbReference type="ARBA" id="ARBA00004141"/>
    </source>
</evidence>
<feature type="region of interest" description="Disordered" evidence="6">
    <location>
        <begin position="378"/>
        <end position="445"/>
    </location>
</feature>
<dbReference type="PANTHER" id="PTHR33048">
    <property type="entry name" value="PTH11-LIKE INTEGRAL MEMBRANE PROTEIN (AFU_ORTHOLOGUE AFUA_5G11245)"/>
    <property type="match status" value="1"/>
</dbReference>
<evidence type="ECO:0000256" key="3">
    <source>
        <dbReference type="ARBA" id="ARBA00022989"/>
    </source>
</evidence>
<feature type="compositionally biased region" description="Gly residues" evidence="6">
    <location>
        <begin position="322"/>
        <end position="342"/>
    </location>
</feature>
<feature type="transmembrane region" description="Helical" evidence="7">
    <location>
        <begin position="106"/>
        <end position="125"/>
    </location>
</feature>
<comment type="similarity">
    <text evidence="5">Belongs to the SAT4 family.</text>
</comment>
<evidence type="ECO:0000259" key="8">
    <source>
        <dbReference type="Pfam" id="PF20684"/>
    </source>
</evidence>
<feature type="transmembrane region" description="Helical" evidence="7">
    <location>
        <begin position="263"/>
        <end position="282"/>
    </location>
</feature>
<evidence type="ECO:0000256" key="7">
    <source>
        <dbReference type="SAM" id="Phobius"/>
    </source>
</evidence>
<evidence type="ECO:0000313" key="10">
    <source>
        <dbReference type="Proteomes" id="UP001583177"/>
    </source>
</evidence>
<feature type="compositionally biased region" description="Basic and acidic residues" evidence="6">
    <location>
        <begin position="501"/>
        <end position="510"/>
    </location>
</feature>
<feature type="compositionally biased region" description="Acidic residues" evidence="6">
    <location>
        <begin position="401"/>
        <end position="415"/>
    </location>
</feature>
<comment type="subcellular location">
    <subcellularLocation>
        <location evidence="1">Membrane</location>
        <topology evidence="1">Multi-pass membrane protein</topology>
    </subcellularLocation>
</comment>
<evidence type="ECO:0000256" key="4">
    <source>
        <dbReference type="ARBA" id="ARBA00023136"/>
    </source>
</evidence>
<evidence type="ECO:0000313" key="9">
    <source>
        <dbReference type="EMBL" id="KAL1866843.1"/>
    </source>
</evidence>
<comment type="caution">
    <text evidence="9">The sequence shown here is derived from an EMBL/GenBank/DDBJ whole genome shotgun (WGS) entry which is preliminary data.</text>
</comment>
<evidence type="ECO:0000256" key="2">
    <source>
        <dbReference type="ARBA" id="ARBA00022692"/>
    </source>
</evidence>
<organism evidence="9 10">
    <name type="scientific">Diaporthe australafricana</name>
    <dbReference type="NCBI Taxonomy" id="127596"/>
    <lineage>
        <taxon>Eukaryota</taxon>
        <taxon>Fungi</taxon>
        <taxon>Dikarya</taxon>
        <taxon>Ascomycota</taxon>
        <taxon>Pezizomycotina</taxon>
        <taxon>Sordariomycetes</taxon>
        <taxon>Sordariomycetidae</taxon>
        <taxon>Diaporthales</taxon>
        <taxon>Diaporthaceae</taxon>
        <taxon>Diaporthe</taxon>
    </lineage>
</organism>
<sequence length="510" mass="56726">MASADSTTQLSQSTFLGITWFLFSLCAIALAARIYIRWTCFRHLLIEDWLMVATLCLITGIQSSAQHFSYDIYRLMAWVNDFTTVKNITQFLVDTESMLKACGSCIILFIFGFYCIKINFLLFFYRLGNRVGRVFWIVWWIVFVIVVACGITSITMGVPTFQCLFGNIEYTLTTCQTHGYENVFFTYFRVSVALDIFTDALIIGFPVWILWGVRISLRKKLALGAIFSLVGFTIVATVLRGALLSEVFTATTAGKTFNIPWVWFWFHIEFCTAFIVACLVSFRSLFVHREQSSGAARRAAALQRRPSNYNPYPGSSGRTPQGSGGGSGGGGSKGNPGRGGVRGRMKLFQDSVLDTCRTLEGVLDDGTTLVELSQRSALGAVAEDEQPRDVEAQQQNREPSPDEYEVQRDEEEEEREAVVAAPVDAAAAPAPAEETPAVPAAEGVPRRWGTVSTTRLSLDSLYLQETRSVSPMTADSRQEQRRSIMGSDPSPLTLNPVYQGWRRDSLDEAE</sequence>
<evidence type="ECO:0000256" key="5">
    <source>
        <dbReference type="ARBA" id="ARBA00038359"/>
    </source>
</evidence>
<reference evidence="9 10" key="1">
    <citation type="journal article" date="2024" name="IMA Fungus">
        <title>IMA Genome - F19 : A genome assembly and annotation guide to empower mycologists, including annotated draft genome sequences of Ceratocystis pirilliformis, Diaporthe australafricana, Fusarium ophioides, Paecilomyces lecythidis, and Sporothrix stenoceras.</title>
        <authorList>
            <person name="Aylward J."/>
            <person name="Wilson A.M."/>
            <person name="Visagie C.M."/>
            <person name="Spraker J."/>
            <person name="Barnes I."/>
            <person name="Buitendag C."/>
            <person name="Ceriani C."/>
            <person name="Del Mar Angel L."/>
            <person name="du Plessis D."/>
            <person name="Fuchs T."/>
            <person name="Gasser K."/>
            <person name="Kramer D."/>
            <person name="Li W."/>
            <person name="Munsamy K."/>
            <person name="Piso A."/>
            <person name="Price J.L."/>
            <person name="Sonnekus B."/>
            <person name="Thomas C."/>
            <person name="van der Nest A."/>
            <person name="van Dijk A."/>
            <person name="van Heerden A."/>
            <person name="van Vuuren N."/>
            <person name="Yilmaz N."/>
            <person name="Duong T.A."/>
            <person name="van der Merwe N.A."/>
            <person name="Wingfield M.J."/>
            <person name="Wingfield B.D."/>
        </authorList>
    </citation>
    <scope>NUCLEOTIDE SEQUENCE [LARGE SCALE GENOMIC DNA]</scope>
    <source>
        <strain evidence="9 10">CMW 18300</strain>
    </source>
</reference>
<accession>A0ABR3WTD9</accession>
<dbReference type="InterPro" id="IPR052337">
    <property type="entry name" value="SAT4-like"/>
</dbReference>
<dbReference type="InterPro" id="IPR049326">
    <property type="entry name" value="Rhodopsin_dom_fungi"/>
</dbReference>
<keyword evidence="3 7" id="KW-1133">Transmembrane helix</keyword>
<feature type="transmembrane region" description="Helical" evidence="7">
    <location>
        <begin position="48"/>
        <end position="68"/>
    </location>
</feature>
<evidence type="ECO:0000256" key="6">
    <source>
        <dbReference type="SAM" id="MobiDB-lite"/>
    </source>
</evidence>
<feature type="domain" description="Rhodopsin" evidence="8">
    <location>
        <begin position="32"/>
        <end position="287"/>
    </location>
</feature>
<gene>
    <name evidence="9" type="ORF">Daus18300_006546</name>
</gene>
<feature type="compositionally biased region" description="Polar residues" evidence="6">
    <location>
        <begin position="464"/>
        <end position="475"/>
    </location>
</feature>
<name>A0ABR3WTD9_9PEZI</name>
<dbReference type="EMBL" id="JAWRVE010000053">
    <property type="protein sequence ID" value="KAL1866843.1"/>
    <property type="molecule type" value="Genomic_DNA"/>
</dbReference>
<dbReference type="Proteomes" id="UP001583177">
    <property type="component" value="Unassembled WGS sequence"/>
</dbReference>
<proteinExistence type="inferred from homology"/>
<keyword evidence="2 7" id="KW-0812">Transmembrane</keyword>